<protein>
    <submittedName>
        <fullName evidence="1">Uncharacterized protein</fullName>
    </submittedName>
</protein>
<keyword evidence="2" id="KW-1185">Reference proteome</keyword>
<evidence type="ECO:0000313" key="1">
    <source>
        <dbReference type="EMBL" id="KAL0938047.1"/>
    </source>
</evidence>
<dbReference type="Proteomes" id="UP000805649">
    <property type="component" value="Unassembled WGS sequence"/>
</dbReference>
<name>A0ACC3Z1S4_COLTU</name>
<reference evidence="1 2" key="1">
    <citation type="journal article" date="2020" name="Phytopathology">
        <title>Genome Sequence Resources of Colletotrichum truncatum, C. plurivorum, C. musicola, and C. sojae: Four Species Pathogenic to Soybean (Glycine max).</title>
        <authorList>
            <person name="Rogerio F."/>
            <person name="Boufleur T.R."/>
            <person name="Ciampi-Guillardi M."/>
            <person name="Sukno S.A."/>
            <person name="Thon M.R."/>
            <person name="Massola Junior N.S."/>
            <person name="Baroncelli R."/>
        </authorList>
    </citation>
    <scope>NUCLEOTIDE SEQUENCE [LARGE SCALE GENOMIC DNA]</scope>
    <source>
        <strain evidence="1 2">CMES1059</strain>
    </source>
</reference>
<evidence type="ECO:0000313" key="2">
    <source>
        <dbReference type="Proteomes" id="UP000805649"/>
    </source>
</evidence>
<sequence length="283" mass="31264">MDPCALSESWNLCIPIDFSSMPAKNPTAEPPPLPYSFNDLNPSSRIETPAPQPEVDTFLVTGRGTDSALRAALPAFNARQFLSRCSSAEILAEPRQTPASPAPTTPPFRSPSSSPARNTPDSGRGVTKIRVVELETTPSSSRSKGSVDTEGDIKMLNAAFSSPDFRRMQFMGDIRAMVTQSVHDNFEFERGRFADEVKNQLLATLGDEIEWLVGQMVDCAVVAALEDPLEGELDAVRAVRERLRRMSDEARVRVFCTAEMLEMLRRLVGFVDLELRTEGWTLL</sequence>
<gene>
    <name evidence="1" type="ORF">CTRU02_207778</name>
</gene>
<dbReference type="EMBL" id="VUJX02000004">
    <property type="protein sequence ID" value="KAL0938047.1"/>
    <property type="molecule type" value="Genomic_DNA"/>
</dbReference>
<organism evidence="1 2">
    <name type="scientific">Colletotrichum truncatum</name>
    <name type="common">Anthracnose fungus</name>
    <name type="synonym">Colletotrichum capsici</name>
    <dbReference type="NCBI Taxonomy" id="5467"/>
    <lineage>
        <taxon>Eukaryota</taxon>
        <taxon>Fungi</taxon>
        <taxon>Dikarya</taxon>
        <taxon>Ascomycota</taxon>
        <taxon>Pezizomycotina</taxon>
        <taxon>Sordariomycetes</taxon>
        <taxon>Hypocreomycetidae</taxon>
        <taxon>Glomerellales</taxon>
        <taxon>Glomerellaceae</taxon>
        <taxon>Colletotrichum</taxon>
        <taxon>Colletotrichum truncatum species complex</taxon>
    </lineage>
</organism>
<comment type="caution">
    <text evidence="1">The sequence shown here is derived from an EMBL/GenBank/DDBJ whole genome shotgun (WGS) entry which is preliminary data.</text>
</comment>
<accession>A0ACC3Z1S4</accession>
<proteinExistence type="predicted"/>